<dbReference type="RefSeq" id="WP_190239440.1">
    <property type="nucleotide sequence ID" value="NZ_QFGA01000001.1"/>
</dbReference>
<sequence length="103" mass="11302">MSVGTFILGMALILFGTAMLLINTGYASREMLTQSARLWPVILIVVGLSLFWRGRIPRWFAVLVILALAAGIVAYILLGEGFFPGRNGIKQIFEGIIFRSVSV</sequence>
<evidence type="ECO:0000259" key="2">
    <source>
        <dbReference type="Pfam" id="PF18917"/>
    </source>
</evidence>
<reference evidence="3 4" key="1">
    <citation type="journal article" date="2018" name="Environ. Microbiol.">
        <title>Novel energy conservation strategies and behaviour of Pelotomaculum schinkii driving syntrophic propionate catabolism.</title>
        <authorList>
            <person name="Hidalgo-Ahumada C.A.P."/>
            <person name="Nobu M.K."/>
            <person name="Narihiro T."/>
            <person name="Tamaki H."/>
            <person name="Liu W.T."/>
            <person name="Kamagata Y."/>
            <person name="Stams A.J.M."/>
            <person name="Imachi H."/>
            <person name="Sousa D.Z."/>
        </authorList>
    </citation>
    <scope>NUCLEOTIDE SEQUENCE [LARGE SCALE GENOMIC DNA]</scope>
    <source>
        <strain evidence="3 4">HH</strain>
    </source>
</reference>
<feature type="transmembrane region" description="Helical" evidence="1">
    <location>
        <begin position="59"/>
        <end position="78"/>
    </location>
</feature>
<accession>A0A4Y7RH06</accession>
<protein>
    <recommendedName>
        <fullName evidence="2">LiaI-LiaF-like transmembrane region domain-containing protein</fullName>
    </recommendedName>
</protein>
<dbReference type="AlphaFoldDB" id="A0A4Y7RH06"/>
<dbReference type="EMBL" id="QFGA01000001">
    <property type="protein sequence ID" value="TEB07587.1"/>
    <property type="molecule type" value="Genomic_DNA"/>
</dbReference>
<dbReference type="InterPro" id="IPR043726">
    <property type="entry name" value="LiaI-LiaF-like_TM1"/>
</dbReference>
<feature type="domain" description="LiaI-LiaF-like transmembrane region" evidence="2">
    <location>
        <begin position="7"/>
        <end position="51"/>
    </location>
</feature>
<keyword evidence="1" id="KW-1133">Transmembrane helix</keyword>
<dbReference type="Proteomes" id="UP000298324">
    <property type="component" value="Unassembled WGS sequence"/>
</dbReference>
<keyword evidence="1" id="KW-0472">Membrane</keyword>
<evidence type="ECO:0000256" key="1">
    <source>
        <dbReference type="SAM" id="Phobius"/>
    </source>
</evidence>
<proteinExistence type="predicted"/>
<dbReference type="Pfam" id="PF18917">
    <property type="entry name" value="LiaI-LiaF-like_TM1"/>
    <property type="match status" value="1"/>
</dbReference>
<gene>
    <name evidence="3" type="ORF">Psch_01142</name>
</gene>
<keyword evidence="4" id="KW-1185">Reference proteome</keyword>
<evidence type="ECO:0000313" key="3">
    <source>
        <dbReference type="EMBL" id="TEB07587.1"/>
    </source>
</evidence>
<evidence type="ECO:0000313" key="4">
    <source>
        <dbReference type="Proteomes" id="UP000298324"/>
    </source>
</evidence>
<feature type="transmembrane region" description="Helical" evidence="1">
    <location>
        <begin position="36"/>
        <end position="53"/>
    </location>
</feature>
<comment type="caution">
    <text evidence="3">The sequence shown here is derived from an EMBL/GenBank/DDBJ whole genome shotgun (WGS) entry which is preliminary data.</text>
</comment>
<name>A0A4Y7RH06_9FIRM</name>
<organism evidence="3 4">
    <name type="scientific">Pelotomaculum schinkii</name>
    <dbReference type="NCBI Taxonomy" id="78350"/>
    <lineage>
        <taxon>Bacteria</taxon>
        <taxon>Bacillati</taxon>
        <taxon>Bacillota</taxon>
        <taxon>Clostridia</taxon>
        <taxon>Eubacteriales</taxon>
        <taxon>Desulfotomaculaceae</taxon>
        <taxon>Pelotomaculum</taxon>
    </lineage>
</organism>
<feature type="transmembrane region" description="Helical" evidence="1">
    <location>
        <begin position="6"/>
        <end position="24"/>
    </location>
</feature>
<keyword evidence="1" id="KW-0812">Transmembrane</keyword>